<dbReference type="Gene3D" id="3.90.190.20">
    <property type="entry name" value="Mur ligase, C-terminal domain"/>
    <property type="match status" value="1"/>
</dbReference>
<evidence type="ECO:0000256" key="6">
    <source>
        <dbReference type="ARBA" id="ARBA00022840"/>
    </source>
</evidence>
<comment type="catalytic activity">
    <reaction evidence="9">
        <text>(6S)-5,6,7,8-tetrahydrofolyl-(gamma-L-Glu)(n) + L-glutamate + ATP = (6S)-5,6,7,8-tetrahydrofolyl-(gamma-L-Glu)(n+1) + ADP + phosphate + H(+)</text>
        <dbReference type="Rhea" id="RHEA:10580"/>
        <dbReference type="Rhea" id="RHEA-COMP:14738"/>
        <dbReference type="Rhea" id="RHEA-COMP:14740"/>
        <dbReference type="ChEBI" id="CHEBI:15378"/>
        <dbReference type="ChEBI" id="CHEBI:29985"/>
        <dbReference type="ChEBI" id="CHEBI:30616"/>
        <dbReference type="ChEBI" id="CHEBI:43474"/>
        <dbReference type="ChEBI" id="CHEBI:141005"/>
        <dbReference type="ChEBI" id="CHEBI:456216"/>
        <dbReference type="EC" id="6.3.2.17"/>
    </reaction>
</comment>
<accession>A0ABW2NLF8</accession>
<evidence type="ECO:0000313" key="13">
    <source>
        <dbReference type="EMBL" id="MFC7371256.1"/>
    </source>
</evidence>
<dbReference type="InterPro" id="IPR036615">
    <property type="entry name" value="Mur_ligase_C_dom_sf"/>
</dbReference>
<comment type="similarity">
    <text evidence="1 10">Belongs to the folylpolyglutamate synthase family.</text>
</comment>
<dbReference type="NCBIfam" id="TIGR01499">
    <property type="entry name" value="folC"/>
    <property type="match status" value="1"/>
</dbReference>
<reference evidence="14" key="1">
    <citation type="journal article" date="2019" name="Int. J. Syst. Evol. Microbiol.">
        <title>The Global Catalogue of Microorganisms (GCM) 10K type strain sequencing project: providing services to taxonomists for standard genome sequencing and annotation.</title>
        <authorList>
            <consortium name="The Broad Institute Genomics Platform"/>
            <consortium name="The Broad Institute Genome Sequencing Center for Infectious Disease"/>
            <person name="Wu L."/>
            <person name="Ma J."/>
        </authorList>
    </citation>
    <scope>NUCLEOTIDE SEQUENCE [LARGE SCALE GENOMIC DNA]</scope>
    <source>
        <strain evidence="14">NBRC 106396</strain>
    </source>
</reference>
<comment type="caution">
    <text evidence="13">The sequence shown here is derived from an EMBL/GenBank/DDBJ whole genome shotgun (WGS) entry which is preliminary data.</text>
</comment>
<evidence type="ECO:0000313" key="14">
    <source>
        <dbReference type="Proteomes" id="UP001596549"/>
    </source>
</evidence>
<evidence type="ECO:0000256" key="8">
    <source>
        <dbReference type="ARBA" id="ARBA00030592"/>
    </source>
</evidence>
<dbReference type="EC" id="6.3.2.17" evidence="2"/>
<gene>
    <name evidence="13" type="ORF">ACFQPF_06175</name>
</gene>
<dbReference type="InterPro" id="IPR001645">
    <property type="entry name" value="Folylpolyglutamate_synth"/>
</dbReference>
<feature type="domain" description="Mur ligase C-terminal" evidence="11">
    <location>
        <begin position="296"/>
        <end position="413"/>
    </location>
</feature>
<dbReference type="SUPFAM" id="SSF53244">
    <property type="entry name" value="MurD-like peptide ligases, peptide-binding domain"/>
    <property type="match status" value="1"/>
</dbReference>
<dbReference type="RefSeq" id="WP_379747651.1">
    <property type="nucleotide sequence ID" value="NZ_JBHTCP010000012.1"/>
</dbReference>
<dbReference type="PANTHER" id="PTHR11136">
    <property type="entry name" value="FOLYLPOLYGLUTAMATE SYNTHASE-RELATED"/>
    <property type="match status" value="1"/>
</dbReference>
<dbReference type="PROSITE" id="PS01011">
    <property type="entry name" value="FOLYLPOLYGLU_SYNT_1"/>
    <property type="match status" value="1"/>
</dbReference>
<evidence type="ECO:0000256" key="7">
    <source>
        <dbReference type="ARBA" id="ARBA00022842"/>
    </source>
</evidence>
<keyword evidence="7" id="KW-0460">Magnesium</keyword>
<evidence type="ECO:0000256" key="5">
    <source>
        <dbReference type="ARBA" id="ARBA00022741"/>
    </source>
</evidence>
<dbReference type="PROSITE" id="PS01012">
    <property type="entry name" value="FOLYLPOLYGLU_SYNT_2"/>
    <property type="match status" value="1"/>
</dbReference>
<protein>
    <recommendedName>
        <fullName evidence="2">tetrahydrofolate synthase</fullName>
        <ecNumber evidence="2">6.3.2.17</ecNumber>
    </recommendedName>
    <alternativeName>
        <fullName evidence="8">Tetrahydrofolylpolyglutamate synthase</fullName>
    </alternativeName>
</protein>
<name>A0ABW2NLF8_9BACL</name>
<dbReference type="EMBL" id="JBHTCP010000012">
    <property type="protein sequence ID" value="MFC7371256.1"/>
    <property type="molecule type" value="Genomic_DNA"/>
</dbReference>
<dbReference type="InterPro" id="IPR004101">
    <property type="entry name" value="Mur_ligase_C"/>
</dbReference>
<keyword evidence="6 10" id="KW-0067">ATP-binding</keyword>
<evidence type="ECO:0000256" key="3">
    <source>
        <dbReference type="ARBA" id="ARBA00022598"/>
    </source>
</evidence>
<evidence type="ECO:0000256" key="2">
    <source>
        <dbReference type="ARBA" id="ARBA00013025"/>
    </source>
</evidence>
<dbReference type="Pfam" id="PF02875">
    <property type="entry name" value="Mur_ligase_C"/>
    <property type="match status" value="1"/>
</dbReference>
<keyword evidence="14" id="KW-1185">Reference proteome</keyword>
<dbReference type="InterPro" id="IPR013221">
    <property type="entry name" value="Mur_ligase_cen"/>
</dbReference>
<keyword evidence="4" id="KW-0479">Metal-binding</keyword>
<dbReference type="PIRSF" id="PIRSF001563">
    <property type="entry name" value="Folylpolyglu_synth"/>
    <property type="match status" value="1"/>
</dbReference>
<dbReference type="PANTHER" id="PTHR11136:SF0">
    <property type="entry name" value="DIHYDROFOLATE SYNTHETASE-RELATED"/>
    <property type="match status" value="1"/>
</dbReference>
<dbReference type="Pfam" id="PF08245">
    <property type="entry name" value="Mur_ligase_M"/>
    <property type="match status" value="1"/>
</dbReference>
<sequence length="430" mass="47941">MQNYEEMNNYLGLKKGGRISPGLASMNRILKKLGDPHRAVKTIHIAGTNGKGSTGAYLQGMLTEAGYTAGVFSSPFMHTVNEHIQVNGSAIGDEELIRVLDKLKSVMREEDLTITEFEAITAAAFFYFGTIAIPDFCIIEAGMGGTWDSTNVVEPVLSIITNVGSDHTDYLGNTLVEVAEHKAGIIKHRVPVVTGRMDPEPLMVIKEKAEEKLSPHLMFGKEYRIEKIHGGPYEESFLYHSLYSDSSSYTITMLGAHQVDNAAAALMAVDSLQNQSILSISEEERAAGLKRAAMPGRFERVREQPLVFIDGAHNPQGTAALSELLKKTFLSKKIHVIFSALADKQKEEMLKPLYRAAASFTFTEFDHPRSGNIMELYRKSDFPDKRYEHNWMKAIDEIIEAALEEEVIVITGSLYFIAEVRKYMKDFPHI</sequence>
<dbReference type="InterPro" id="IPR036565">
    <property type="entry name" value="Mur-like_cat_sf"/>
</dbReference>
<evidence type="ECO:0000256" key="9">
    <source>
        <dbReference type="ARBA" id="ARBA00047493"/>
    </source>
</evidence>
<evidence type="ECO:0000256" key="4">
    <source>
        <dbReference type="ARBA" id="ARBA00022723"/>
    </source>
</evidence>
<organism evidence="13 14">
    <name type="scientific">Fictibacillus iocasae</name>
    <dbReference type="NCBI Taxonomy" id="2715437"/>
    <lineage>
        <taxon>Bacteria</taxon>
        <taxon>Bacillati</taxon>
        <taxon>Bacillota</taxon>
        <taxon>Bacilli</taxon>
        <taxon>Bacillales</taxon>
        <taxon>Fictibacillaceae</taxon>
        <taxon>Fictibacillus</taxon>
    </lineage>
</organism>
<keyword evidence="3 10" id="KW-0436">Ligase</keyword>
<evidence type="ECO:0000256" key="10">
    <source>
        <dbReference type="PIRNR" id="PIRNR001563"/>
    </source>
</evidence>
<evidence type="ECO:0000259" key="11">
    <source>
        <dbReference type="Pfam" id="PF02875"/>
    </source>
</evidence>
<evidence type="ECO:0000256" key="1">
    <source>
        <dbReference type="ARBA" id="ARBA00008276"/>
    </source>
</evidence>
<dbReference type="SUPFAM" id="SSF53623">
    <property type="entry name" value="MurD-like peptide ligases, catalytic domain"/>
    <property type="match status" value="1"/>
</dbReference>
<dbReference type="Proteomes" id="UP001596549">
    <property type="component" value="Unassembled WGS sequence"/>
</dbReference>
<dbReference type="Gene3D" id="3.40.1190.10">
    <property type="entry name" value="Mur-like, catalytic domain"/>
    <property type="match status" value="1"/>
</dbReference>
<evidence type="ECO:0000259" key="12">
    <source>
        <dbReference type="Pfam" id="PF08245"/>
    </source>
</evidence>
<proteinExistence type="inferred from homology"/>
<feature type="domain" description="Mur ligase central" evidence="12">
    <location>
        <begin position="45"/>
        <end position="268"/>
    </location>
</feature>
<dbReference type="GO" id="GO:0016874">
    <property type="term" value="F:ligase activity"/>
    <property type="evidence" value="ECO:0007669"/>
    <property type="project" value="UniProtKB-KW"/>
</dbReference>
<dbReference type="InterPro" id="IPR018109">
    <property type="entry name" value="Folylpolyglutamate_synth_CS"/>
</dbReference>
<keyword evidence="5 10" id="KW-0547">Nucleotide-binding</keyword>